<reference evidence="2 3" key="2">
    <citation type="journal article" date="2017" name="Front. Plant Sci.">
        <title>Gene Classification and Mining of Molecular Markers Useful in Red Clover (Trifolium pratense) Breeding.</title>
        <authorList>
            <person name="Istvanek J."/>
            <person name="Dluhosova J."/>
            <person name="Dluhos P."/>
            <person name="Patkova L."/>
            <person name="Nedelnik J."/>
            <person name="Repkova J."/>
        </authorList>
    </citation>
    <scope>NUCLEOTIDE SEQUENCE [LARGE SCALE GENOMIC DNA]</scope>
    <source>
        <strain evidence="3">cv. Tatra</strain>
        <tissue evidence="2">Young leaves</tissue>
    </source>
</reference>
<comment type="caution">
    <text evidence="2">The sequence shown here is derived from an EMBL/GenBank/DDBJ whole genome shotgun (WGS) entry which is preliminary data.</text>
</comment>
<proteinExistence type="predicted"/>
<accession>A0A2K3MYZ9</accession>
<dbReference type="InterPro" id="IPR040381">
    <property type="entry name" value="At4g14450-like"/>
</dbReference>
<name>A0A2K3MYZ9_TRIPR</name>
<reference evidence="2 3" key="1">
    <citation type="journal article" date="2014" name="Am. J. Bot.">
        <title>Genome assembly and annotation for red clover (Trifolium pratense; Fabaceae).</title>
        <authorList>
            <person name="Istvanek J."/>
            <person name="Jaros M."/>
            <person name="Krenek A."/>
            <person name="Repkova J."/>
        </authorList>
    </citation>
    <scope>NUCLEOTIDE SEQUENCE [LARGE SCALE GENOMIC DNA]</scope>
    <source>
        <strain evidence="3">cv. Tatra</strain>
        <tissue evidence="2">Young leaves</tissue>
    </source>
</reference>
<dbReference type="Proteomes" id="UP000236291">
    <property type="component" value="Unassembled WGS sequence"/>
</dbReference>
<dbReference type="PANTHER" id="PTHR33912">
    <property type="entry name" value="OS01G0939400 PROTEIN"/>
    <property type="match status" value="1"/>
</dbReference>
<dbReference type="PANTHER" id="PTHR33912:SF3">
    <property type="entry name" value="OS01G0939400 PROTEIN"/>
    <property type="match status" value="1"/>
</dbReference>
<sequence length="123" mass="12861">MVVTVMLILTCVEKTKSGSSSNRPLENKPHSSSPLVEKLPDASFLLSSPTVTSSPMNASDHSSRVAAALAENASRKRDSNGKASSAIRSKVPRANPPHSKNIPETAGGMLVPPQLSGRLVVSC</sequence>
<gene>
    <name evidence="2" type="ORF">L195_g019223</name>
</gene>
<protein>
    <submittedName>
        <fullName evidence="2">Uncharacterized protein</fullName>
    </submittedName>
</protein>
<feature type="compositionally biased region" description="Polar residues" evidence="1">
    <location>
        <begin position="45"/>
        <end position="60"/>
    </location>
</feature>
<evidence type="ECO:0000313" key="3">
    <source>
        <dbReference type="Proteomes" id="UP000236291"/>
    </source>
</evidence>
<evidence type="ECO:0000256" key="1">
    <source>
        <dbReference type="SAM" id="MobiDB-lite"/>
    </source>
</evidence>
<organism evidence="2 3">
    <name type="scientific">Trifolium pratense</name>
    <name type="common">Red clover</name>
    <dbReference type="NCBI Taxonomy" id="57577"/>
    <lineage>
        <taxon>Eukaryota</taxon>
        <taxon>Viridiplantae</taxon>
        <taxon>Streptophyta</taxon>
        <taxon>Embryophyta</taxon>
        <taxon>Tracheophyta</taxon>
        <taxon>Spermatophyta</taxon>
        <taxon>Magnoliopsida</taxon>
        <taxon>eudicotyledons</taxon>
        <taxon>Gunneridae</taxon>
        <taxon>Pentapetalae</taxon>
        <taxon>rosids</taxon>
        <taxon>fabids</taxon>
        <taxon>Fabales</taxon>
        <taxon>Fabaceae</taxon>
        <taxon>Papilionoideae</taxon>
        <taxon>50 kb inversion clade</taxon>
        <taxon>NPAAA clade</taxon>
        <taxon>Hologalegina</taxon>
        <taxon>IRL clade</taxon>
        <taxon>Trifolieae</taxon>
        <taxon>Trifolium</taxon>
    </lineage>
</organism>
<feature type="region of interest" description="Disordered" evidence="1">
    <location>
        <begin position="15"/>
        <end position="110"/>
    </location>
</feature>
<dbReference type="EMBL" id="ASHM01014070">
    <property type="protein sequence ID" value="PNX96023.1"/>
    <property type="molecule type" value="Genomic_DNA"/>
</dbReference>
<dbReference type="AlphaFoldDB" id="A0A2K3MYZ9"/>
<feature type="compositionally biased region" description="Polar residues" evidence="1">
    <location>
        <begin position="17"/>
        <end position="34"/>
    </location>
</feature>
<evidence type="ECO:0000313" key="2">
    <source>
        <dbReference type="EMBL" id="PNX96023.1"/>
    </source>
</evidence>
<dbReference type="STRING" id="57577.A0A2K3MYZ9"/>